<proteinExistence type="predicted"/>
<accession>A0A9P4YP59</accession>
<dbReference type="Proteomes" id="UP000749293">
    <property type="component" value="Unassembled WGS sequence"/>
</dbReference>
<sequence>MFPRLALARRLPCLRGSEKTAGTILASRFRSIHSSSLGLKSPSFDVSLVKNDQAGLNIVFQGDSLPANLPGTKLSDTRTSLYLPDFWLRYVE</sequence>
<gene>
    <name evidence="1" type="ORF">GMORB2_2999</name>
</gene>
<organism evidence="1 2">
    <name type="scientific">Geosmithia morbida</name>
    <dbReference type="NCBI Taxonomy" id="1094350"/>
    <lineage>
        <taxon>Eukaryota</taxon>
        <taxon>Fungi</taxon>
        <taxon>Dikarya</taxon>
        <taxon>Ascomycota</taxon>
        <taxon>Pezizomycotina</taxon>
        <taxon>Sordariomycetes</taxon>
        <taxon>Hypocreomycetidae</taxon>
        <taxon>Hypocreales</taxon>
        <taxon>Bionectriaceae</taxon>
        <taxon>Geosmithia</taxon>
    </lineage>
</organism>
<reference evidence="1" key="1">
    <citation type="submission" date="2020-03" db="EMBL/GenBank/DDBJ databases">
        <title>Site-based positive gene gene selection in Geosmithia morbida across the United States reveals a broad range of putative effectors and factors for local host and environmental adapation.</title>
        <authorList>
            <person name="Onufrak A."/>
            <person name="Murdoch R.W."/>
            <person name="Gazis R."/>
            <person name="Huff M."/>
            <person name="Staton M."/>
            <person name="Klingeman W."/>
            <person name="Hadziabdic D."/>
        </authorList>
    </citation>
    <scope>NUCLEOTIDE SEQUENCE</scope>
    <source>
        <strain evidence="1">1262</strain>
    </source>
</reference>
<dbReference type="EMBL" id="JAANYQ010000016">
    <property type="protein sequence ID" value="KAF4120561.1"/>
    <property type="molecule type" value="Genomic_DNA"/>
</dbReference>
<evidence type="ECO:0000313" key="2">
    <source>
        <dbReference type="Proteomes" id="UP000749293"/>
    </source>
</evidence>
<dbReference type="GeneID" id="55969227"/>
<protein>
    <submittedName>
        <fullName evidence="1">Uncharacterized protein</fullName>
    </submittedName>
</protein>
<keyword evidence="2" id="KW-1185">Reference proteome</keyword>
<dbReference type="RefSeq" id="XP_035319213.1">
    <property type="nucleotide sequence ID" value="XM_035464975.1"/>
</dbReference>
<name>A0A9P4YP59_9HYPO</name>
<evidence type="ECO:0000313" key="1">
    <source>
        <dbReference type="EMBL" id="KAF4120561.1"/>
    </source>
</evidence>
<comment type="caution">
    <text evidence="1">The sequence shown here is derived from an EMBL/GenBank/DDBJ whole genome shotgun (WGS) entry which is preliminary data.</text>
</comment>
<dbReference type="AlphaFoldDB" id="A0A9P4YP59"/>